<dbReference type="GO" id="GO:0140359">
    <property type="term" value="F:ABC-type transporter activity"/>
    <property type="evidence" value="ECO:0007669"/>
    <property type="project" value="InterPro"/>
</dbReference>
<feature type="transmembrane region" description="Helical" evidence="6">
    <location>
        <begin position="411"/>
        <end position="435"/>
    </location>
</feature>
<keyword evidence="2 6" id="KW-0812">Transmembrane</keyword>
<feature type="domain" description="ABC transmembrane type-1" evidence="7">
    <location>
        <begin position="341"/>
        <end position="480"/>
    </location>
</feature>
<accession>A0A7S2C1T2</accession>
<dbReference type="InterPro" id="IPR036640">
    <property type="entry name" value="ABC1_TM_sf"/>
</dbReference>
<protein>
    <recommendedName>
        <fullName evidence="7">ABC transmembrane type-1 domain-containing protein</fullName>
    </recommendedName>
</protein>
<gene>
    <name evidence="8" type="ORF">FPAR1323_LOCUS7878</name>
</gene>
<organism evidence="8">
    <name type="scientific">Florenciella parvula</name>
    <dbReference type="NCBI Taxonomy" id="236787"/>
    <lineage>
        <taxon>Eukaryota</taxon>
        <taxon>Sar</taxon>
        <taxon>Stramenopiles</taxon>
        <taxon>Ochrophyta</taxon>
        <taxon>Dictyochophyceae</taxon>
        <taxon>Florenciellales</taxon>
        <taxon>Florenciella</taxon>
    </lineage>
</organism>
<evidence type="ECO:0000259" key="7">
    <source>
        <dbReference type="PROSITE" id="PS50929"/>
    </source>
</evidence>
<dbReference type="SUPFAM" id="SSF90123">
    <property type="entry name" value="ABC transporter transmembrane region"/>
    <property type="match status" value="1"/>
</dbReference>
<evidence type="ECO:0000256" key="1">
    <source>
        <dbReference type="ARBA" id="ARBA00004141"/>
    </source>
</evidence>
<dbReference type="Gene3D" id="1.20.1560.10">
    <property type="entry name" value="ABC transporter type 1, transmembrane domain"/>
    <property type="match status" value="1"/>
</dbReference>
<evidence type="ECO:0000313" key="8">
    <source>
        <dbReference type="EMBL" id="CAD9412759.1"/>
    </source>
</evidence>
<dbReference type="InterPro" id="IPR039421">
    <property type="entry name" value="Type_1_exporter"/>
</dbReference>
<comment type="subcellular location">
    <subcellularLocation>
        <location evidence="1">Membrane</location>
        <topology evidence="1">Multi-pass membrane protein</topology>
    </subcellularLocation>
</comment>
<dbReference type="InterPro" id="IPR011527">
    <property type="entry name" value="ABC1_TM_dom"/>
</dbReference>
<feature type="region of interest" description="Disordered" evidence="5">
    <location>
        <begin position="154"/>
        <end position="179"/>
    </location>
</feature>
<sequence>MSIVSFAATQMESLLDVYLSDYLSEEAFARVWPLSKTSLPAWGGFLGLLMVTWVFNFIVIKKPDAIKRDEEKRGKFYHEMMKAVLTYSSKEELKSEEERKRPEASRVYKLLWDDVHKVRTTKYGIAKNDEVNVQMEALLQRLLVHELKKAVKYTTEANKDPDNNNNNDADPDPDADAVGDANEITVSAADNNSKIEPPSKDEIKTIAEHRSGDKLHSVIRFNKEVAKNMGKQFVNKGLITSAQKICKELYKKQSKKANSVLALVGPVIPHAIKMILICCLRTALCAKFHQIGVWVHVIEVGAAGDMSQAIDLLFELWLGHMFIKLLNLPEHTYRKRAKSMFGSRIRNGVLAAMVRQDYEYFDKNSTGVLQERLNRDADELGDNLIGFPQEMLEKLTWISVNLYIVYHQCPWGLFTVAIWPVIMMMTFQYFMFRYFRKCEERMRRVGQEGVRVTSEVLRQIKTVRQFAMEPQSAAQFARSNISRHMMVEHVHVVTECARTLPPHSQVPSCGRYSTAASLSPSSSACHTLLRGKCRPPR</sequence>
<evidence type="ECO:0000256" key="6">
    <source>
        <dbReference type="SAM" id="Phobius"/>
    </source>
</evidence>
<dbReference type="PROSITE" id="PS50929">
    <property type="entry name" value="ABC_TM1F"/>
    <property type="match status" value="1"/>
</dbReference>
<feature type="transmembrane region" description="Helical" evidence="6">
    <location>
        <begin position="41"/>
        <end position="60"/>
    </location>
</feature>
<dbReference type="Pfam" id="PF00664">
    <property type="entry name" value="ABC_membrane"/>
    <property type="match status" value="1"/>
</dbReference>
<keyword evidence="3 6" id="KW-1133">Transmembrane helix</keyword>
<dbReference type="EMBL" id="HBGT01014707">
    <property type="protein sequence ID" value="CAD9412759.1"/>
    <property type="molecule type" value="Transcribed_RNA"/>
</dbReference>
<dbReference type="AlphaFoldDB" id="A0A7S2C1T2"/>
<dbReference type="PANTHER" id="PTHR24221">
    <property type="entry name" value="ATP-BINDING CASSETTE SUB-FAMILY B"/>
    <property type="match status" value="1"/>
</dbReference>
<name>A0A7S2C1T2_9STRA</name>
<reference evidence="8" key="1">
    <citation type="submission" date="2021-01" db="EMBL/GenBank/DDBJ databases">
        <authorList>
            <person name="Corre E."/>
            <person name="Pelletier E."/>
            <person name="Niang G."/>
            <person name="Scheremetjew M."/>
            <person name="Finn R."/>
            <person name="Kale V."/>
            <person name="Holt S."/>
            <person name="Cochrane G."/>
            <person name="Meng A."/>
            <person name="Brown T."/>
            <person name="Cohen L."/>
        </authorList>
    </citation>
    <scope>NUCLEOTIDE SEQUENCE</scope>
    <source>
        <strain evidence="8">RCC1693</strain>
    </source>
</reference>
<keyword evidence="4 6" id="KW-0472">Membrane</keyword>
<proteinExistence type="predicted"/>
<evidence type="ECO:0000256" key="4">
    <source>
        <dbReference type="ARBA" id="ARBA00023136"/>
    </source>
</evidence>
<dbReference type="PANTHER" id="PTHR24221:SF503">
    <property type="entry name" value="MITOCHONDRIAL POTASSIUM CHANNEL ATP-BINDING SUBUNIT"/>
    <property type="match status" value="1"/>
</dbReference>
<dbReference type="GO" id="GO:0005524">
    <property type="term" value="F:ATP binding"/>
    <property type="evidence" value="ECO:0007669"/>
    <property type="project" value="InterPro"/>
</dbReference>
<evidence type="ECO:0000256" key="5">
    <source>
        <dbReference type="SAM" id="MobiDB-lite"/>
    </source>
</evidence>
<evidence type="ECO:0000256" key="2">
    <source>
        <dbReference type="ARBA" id="ARBA00022692"/>
    </source>
</evidence>
<evidence type="ECO:0000256" key="3">
    <source>
        <dbReference type="ARBA" id="ARBA00022989"/>
    </source>
</evidence>
<dbReference type="GO" id="GO:0016020">
    <property type="term" value="C:membrane"/>
    <property type="evidence" value="ECO:0007669"/>
    <property type="project" value="UniProtKB-SubCell"/>
</dbReference>